<dbReference type="AlphaFoldDB" id="A0A540VL42"/>
<organism evidence="2 3">
    <name type="scientific">Litorilinea aerophila</name>
    <dbReference type="NCBI Taxonomy" id="1204385"/>
    <lineage>
        <taxon>Bacteria</taxon>
        <taxon>Bacillati</taxon>
        <taxon>Chloroflexota</taxon>
        <taxon>Caldilineae</taxon>
        <taxon>Caldilineales</taxon>
        <taxon>Caldilineaceae</taxon>
        <taxon>Litorilinea</taxon>
    </lineage>
</organism>
<dbReference type="InterPro" id="IPR017853">
    <property type="entry name" value="GH"/>
</dbReference>
<dbReference type="Gene3D" id="3.20.20.80">
    <property type="entry name" value="Glycosidases"/>
    <property type="match status" value="1"/>
</dbReference>
<evidence type="ECO:0008006" key="4">
    <source>
        <dbReference type="Google" id="ProtNLM"/>
    </source>
</evidence>
<dbReference type="EMBL" id="VIGC01000006">
    <property type="protein sequence ID" value="TQE96843.1"/>
    <property type="molecule type" value="Genomic_DNA"/>
</dbReference>
<feature type="signal peptide" evidence="1">
    <location>
        <begin position="1"/>
        <end position="37"/>
    </location>
</feature>
<keyword evidence="3" id="KW-1185">Reference proteome</keyword>
<keyword evidence="1" id="KW-0732">Signal</keyword>
<dbReference type="InterPro" id="IPR013783">
    <property type="entry name" value="Ig-like_fold"/>
</dbReference>
<protein>
    <recommendedName>
        <fullName evidence="4">CARDB domain-containing protein</fullName>
    </recommendedName>
</protein>
<accession>A0A540VL42</accession>
<dbReference type="OrthoDB" id="138764at2"/>
<name>A0A540VL42_9CHLR</name>
<gene>
    <name evidence="2" type="ORF">FKZ61_06180</name>
</gene>
<reference evidence="2 3" key="1">
    <citation type="submission" date="2019-06" db="EMBL/GenBank/DDBJ databases">
        <title>Genome sequence of Litorilinea aerophila BAA-2444.</title>
        <authorList>
            <person name="Maclea K.S."/>
            <person name="Maurais E.G."/>
            <person name="Iannazzi L.C."/>
        </authorList>
    </citation>
    <scope>NUCLEOTIDE SEQUENCE [LARGE SCALE GENOMIC DNA]</scope>
    <source>
        <strain evidence="2 3">ATCC BAA-2444</strain>
    </source>
</reference>
<dbReference type="Proteomes" id="UP000317371">
    <property type="component" value="Unassembled WGS sequence"/>
</dbReference>
<dbReference type="Gene3D" id="2.60.40.10">
    <property type="entry name" value="Immunoglobulins"/>
    <property type="match status" value="1"/>
</dbReference>
<evidence type="ECO:0000313" key="3">
    <source>
        <dbReference type="Proteomes" id="UP000317371"/>
    </source>
</evidence>
<proteinExistence type="predicted"/>
<sequence length="552" mass="61674">MKMPFPKGKRPLRPSSLAIALLLACTGFLFVPSMAYAAFNFDTDEVFKLATGVSATAPNCRYGVTASPKGASQVESMKIGWVVTFGPDRPSWLPANVAHTPMVRLKQNRNEQGARLPSYTASPPFTESGLGQYIQANPGAVWIIGNEVDRVYWQDDLMPEIYADAYHDAYHFIKERDPSAKVAVSGLVLVSPGRLQYLDKVLEAYRAKYGTPMPVDVWTFHAYIFPERIEEYQRPSDGIVPPDSGNPVFASIANGTDPSIALKLPHWWRPLSEQLDLCSRDDYYCIYEHDSTDLFIQQVVAMRRWMKERGYQNTPLLLTEWSLLHQYKVDGNGQCLGTKDEYGNCFTPQRVTNFMEESVQYLENAIDPDLGYPLDNGRLVQQWAWFLMDDANLGDFIDGNPSLLIDPVHGNLTEMGQKYRDLIAATTTQPNLVIDQVFAAVVDSDTQNGAATATLKVSIRNNGNTPTSQPFQVKFYQDASLSQQIGEATVPAGLEGCAINDMVVEVEWENLGPGTHRYWVTVDSEEVFGSSKTSSSIVIVDPKQIFLPMLYR</sequence>
<dbReference type="InParanoid" id="A0A540VL42"/>
<dbReference type="SUPFAM" id="SSF51445">
    <property type="entry name" value="(Trans)glycosidases"/>
    <property type="match status" value="1"/>
</dbReference>
<dbReference type="PROSITE" id="PS51257">
    <property type="entry name" value="PROKAR_LIPOPROTEIN"/>
    <property type="match status" value="1"/>
</dbReference>
<dbReference type="RefSeq" id="WP_141609215.1">
    <property type="nucleotide sequence ID" value="NZ_VIGC02000006.1"/>
</dbReference>
<evidence type="ECO:0000256" key="1">
    <source>
        <dbReference type="SAM" id="SignalP"/>
    </source>
</evidence>
<comment type="caution">
    <text evidence="2">The sequence shown here is derived from an EMBL/GenBank/DDBJ whole genome shotgun (WGS) entry which is preliminary data.</text>
</comment>
<feature type="chain" id="PRO_5021784038" description="CARDB domain-containing protein" evidence="1">
    <location>
        <begin position="38"/>
        <end position="552"/>
    </location>
</feature>
<evidence type="ECO:0000313" key="2">
    <source>
        <dbReference type="EMBL" id="TQE96843.1"/>
    </source>
</evidence>